<accession>A0A9P0NJB2</accession>
<dbReference type="PANTHER" id="PTHR12121:SF45">
    <property type="entry name" value="NOCTURNIN"/>
    <property type="match status" value="1"/>
</dbReference>
<evidence type="ECO:0000256" key="2">
    <source>
        <dbReference type="ARBA" id="ARBA00022801"/>
    </source>
</evidence>
<evidence type="ECO:0000313" key="5">
    <source>
        <dbReference type="EMBL" id="CAH1725755.1"/>
    </source>
</evidence>
<dbReference type="InterPro" id="IPR005135">
    <property type="entry name" value="Endo/exonuclease/phosphatase"/>
</dbReference>
<dbReference type="Pfam" id="PF03372">
    <property type="entry name" value="Exo_endo_phos"/>
    <property type="match status" value="1"/>
</dbReference>
<dbReference type="Proteomes" id="UP001154329">
    <property type="component" value="Chromosome 2"/>
</dbReference>
<evidence type="ECO:0000256" key="3">
    <source>
        <dbReference type="ARBA" id="ARBA00023807"/>
    </source>
</evidence>
<dbReference type="InterPro" id="IPR050410">
    <property type="entry name" value="CCR4/nocturin_mRNA_transcr"/>
</dbReference>
<dbReference type="AlphaFoldDB" id="A0A9P0NJB2"/>
<sequence>MMIRPIVRTTALAAPRKLGPKKFYSSNGNGDGPKASVKTRAATMLKYIWMGSFTSTVKIDNEDSQDKDLKFENHVTYQQLLEYCRTHDNQWPNSQLIKRTFTSIPYDPDSVDGNPVRVLQWNVLSQALGQNNDRFDSCPLEALEWKHRRCHMLEEILRHNPDIICLQEVDHFDFLSRALATQSYSGLFVPKPDSPCVYINDNNGPDGCAIFYKNDKFDLLEKHDKVLQVWTRAQQSGVITVDT</sequence>
<evidence type="ECO:0000256" key="1">
    <source>
        <dbReference type="ARBA" id="ARBA00010774"/>
    </source>
</evidence>
<keyword evidence="2" id="KW-0378">Hydrolase</keyword>
<proteinExistence type="inferred from homology"/>
<comment type="similarity">
    <text evidence="1">Belongs to the CCR4/nocturin family.</text>
</comment>
<keyword evidence="6" id="KW-1185">Reference proteome</keyword>
<dbReference type="Gene3D" id="3.60.10.10">
    <property type="entry name" value="Endonuclease/exonuclease/phosphatase"/>
    <property type="match status" value="1"/>
</dbReference>
<dbReference type="SUPFAM" id="SSF56219">
    <property type="entry name" value="DNase I-like"/>
    <property type="match status" value="1"/>
</dbReference>
<evidence type="ECO:0000259" key="4">
    <source>
        <dbReference type="Pfam" id="PF03372"/>
    </source>
</evidence>
<name>A0A9P0NJB2_APHGO</name>
<evidence type="ECO:0000313" key="6">
    <source>
        <dbReference type="Proteomes" id="UP001154329"/>
    </source>
</evidence>
<dbReference type="InterPro" id="IPR036691">
    <property type="entry name" value="Endo/exonu/phosph_ase_sf"/>
</dbReference>
<reference evidence="5" key="2">
    <citation type="submission" date="2022-10" db="EMBL/GenBank/DDBJ databases">
        <authorList>
            <consortium name="ENA_rothamsted_submissions"/>
            <consortium name="culmorum"/>
            <person name="King R."/>
        </authorList>
    </citation>
    <scope>NUCLEOTIDE SEQUENCE</scope>
</reference>
<feature type="domain" description="Endonuclease/exonuclease/phosphatase" evidence="4">
    <location>
        <begin position="119"/>
        <end position="219"/>
    </location>
</feature>
<reference evidence="5" key="1">
    <citation type="submission" date="2022-02" db="EMBL/GenBank/DDBJ databases">
        <authorList>
            <person name="King R."/>
        </authorList>
    </citation>
    <scope>NUCLEOTIDE SEQUENCE</scope>
</reference>
<organism evidence="5 6">
    <name type="scientific">Aphis gossypii</name>
    <name type="common">Cotton aphid</name>
    <dbReference type="NCBI Taxonomy" id="80765"/>
    <lineage>
        <taxon>Eukaryota</taxon>
        <taxon>Metazoa</taxon>
        <taxon>Ecdysozoa</taxon>
        <taxon>Arthropoda</taxon>
        <taxon>Hexapoda</taxon>
        <taxon>Insecta</taxon>
        <taxon>Pterygota</taxon>
        <taxon>Neoptera</taxon>
        <taxon>Paraneoptera</taxon>
        <taxon>Hemiptera</taxon>
        <taxon>Sternorrhyncha</taxon>
        <taxon>Aphidomorpha</taxon>
        <taxon>Aphidoidea</taxon>
        <taxon>Aphididae</taxon>
        <taxon>Aphidini</taxon>
        <taxon>Aphis</taxon>
        <taxon>Aphis</taxon>
    </lineage>
</organism>
<dbReference type="EMBL" id="OU899035">
    <property type="protein sequence ID" value="CAH1725755.1"/>
    <property type="molecule type" value="Genomic_DNA"/>
</dbReference>
<gene>
    <name evidence="5" type="ORF">APHIGO_LOCUS6773</name>
</gene>
<protein>
    <recommendedName>
        <fullName evidence="3">Nocturnin</fullName>
    </recommendedName>
</protein>
<dbReference type="PANTHER" id="PTHR12121">
    <property type="entry name" value="CARBON CATABOLITE REPRESSOR PROTEIN 4"/>
    <property type="match status" value="1"/>
</dbReference>
<dbReference type="GO" id="GO:0000175">
    <property type="term" value="F:3'-5'-RNA exonuclease activity"/>
    <property type="evidence" value="ECO:0007669"/>
    <property type="project" value="TreeGrafter"/>
</dbReference>
<dbReference type="GO" id="GO:0006139">
    <property type="term" value="P:nucleobase-containing compound metabolic process"/>
    <property type="evidence" value="ECO:0007669"/>
    <property type="project" value="UniProtKB-ARBA"/>
</dbReference>